<protein>
    <submittedName>
        <fullName evidence="1">Uncharacterized protein</fullName>
    </submittedName>
</protein>
<evidence type="ECO:0000313" key="1">
    <source>
        <dbReference type="EMBL" id="KAE9402241.1"/>
    </source>
</evidence>
<dbReference type="EMBL" id="ML769437">
    <property type="protein sequence ID" value="KAE9402241.1"/>
    <property type="molecule type" value="Genomic_DNA"/>
</dbReference>
<dbReference type="AlphaFoldDB" id="A0A6A4HWD2"/>
<dbReference type="Proteomes" id="UP000799118">
    <property type="component" value="Unassembled WGS sequence"/>
</dbReference>
<organism evidence="1 2">
    <name type="scientific">Gymnopus androsaceus JB14</name>
    <dbReference type="NCBI Taxonomy" id="1447944"/>
    <lineage>
        <taxon>Eukaryota</taxon>
        <taxon>Fungi</taxon>
        <taxon>Dikarya</taxon>
        <taxon>Basidiomycota</taxon>
        <taxon>Agaricomycotina</taxon>
        <taxon>Agaricomycetes</taxon>
        <taxon>Agaricomycetidae</taxon>
        <taxon>Agaricales</taxon>
        <taxon>Marasmiineae</taxon>
        <taxon>Omphalotaceae</taxon>
        <taxon>Gymnopus</taxon>
    </lineage>
</organism>
<gene>
    <name evidence="1" type="ORF">BT96DRAFT_564107</name>
</gene>
<evidence type="ECO:0000313" key="2">
    <source>
        <dbReference type="Proteomes" id="UP000799118"/>
    </source>
</evidence>
<name>A0A6A4HWD2_9AGAR</name>
<reference evidence="1" key="1">
    <citation type="journal article" date="2019" name="Environ. Microbiol.">
        <title>Fungal ecological strategies reflected in gene transcription - a case study of two litter decomposers.</title>
        <authorList>
            <person name="Barbi F."/>
            <person name="Kohler A."/>
            <person name="Barry K."/>
            <person name="Baskaran P."/>
            <person name="Daum C."/>
            <person name="Fauchery L."/>
            <person name="Ihrmark K."/>
            <person name="Kuo A."/>
            <person name="LaButti K."/>
            <person name="Lipzen A."/>
            <person name="Morin E."/>
            <person name="Grigoriev I.V."/>
            <person name="Henrissat B."/>
            <person name="Lindahl B."/>
            <person name="Martin F."/>
        </authorList>
    </citation>
    <scope>NUCLEOTIDE SEQUENCE</scope>
    <source>
        <strain evidence="1">JB14</strain>
    </source>
</reference>
<proteinExistence type="predicted"/>
<sequence length="138" mass="15495">MPCFLPSFHMGLDLIRTLRSHVCSARVPFSFPLLRSARLQVACPLLTQYLLCRELGGRYPIELSGVFSYYFVSFRPVKLSVLFLYFPLPTLPYPSFPFSKAATTYYLTLHVPIPSLAIFLQGVAAVSGLRPCPPTFSL</sequence>
<accession>A0A6A4HWD2</accession>
<keyword evidence="2" id="KW-1185">Reference proteome</keyword>